<feature type="compositionally biased region" description="Low complexity" evidence="1">
    <location>
        <begin position="63"/>
        <end position="96"/>
    </location>
</feature>
<reference evidence="4 5" key="1">
    <citation type="journal article" date="2003" name="Science">
        <title>Genome of Geobacter sulfurreducens: metal reduction in subsurface environments.</title>
        <authorList>
            <person name="Methe B.A."/>
            <person name="Nelson K.E."/>
            <person name="Eisen J.A."/>
            <person name="Paulsen I.T."/>
            <person name="Nelson W."/>
            <person name="Heidelberg J.F."/>
            <person name="Wu D."/>
            <person name="Wu M."/>
            <person name="Ward N."/>
            <person name="Beanan M.J."/>
            <person name="Dodson R.J."/>
            <person name="Madupu R."/>
            <person name="Brinkac L.M."/>
            <person name="Daugherty S.C."/>
            <person name="DeBoy R.T."/>
            <person name="Durkin A.S."/>
            <person name="Gwinn M."/>
            <person name="Kolonay J.F."/>
            <person name="Sullivan S.A."/>
            <person name="Haft D.H."/>
            <person name="Selengut J."/>
            <person name="Davidsen T.M."/>
            <person name="Zafar N."/>
            <person name="White O."/>
            <person name="Tran B."/>
            <person name="Romero C."/>
            <person name="Forberger H.A."/>
            <person name="Weidman J."/>
            <person name="Khouri H."/>
            <person name="Feldblyum T.V."/>
            <person name="Utterback T.R."/>
            <person name="Van Aken S.E."/>
            <person name="Lovley D.R."/>
            <person name="Fraser C.M."/>
        </authorList>
    </citation>
    <scope>NUCLEOTIDE SEQUENCE [LARGE SCALE GENOMIC DNA]</scope>
    <source>
        <strain evidence="5">ATCC 51573 / DSM 12127 / PCA</strain>
    </source>
</reference>
<feature type="region of interest" description="Disordered" evidence="1">
    <location>
        <begin position="222"/>
        <end position="285"/>
    </location>
</feature>
<dbReference type="RefSeq" id="WP_010943347.1">
    <property type="nucleotide sequence ID" value="NC_002939.5"/>
</dbReference>
<evidence type="ECO:0000256" key="1">
    <source>
        <dbReference type="SAM" id="MobiDB-lite"/>
    </source>
</evidence>
<evidence type="ECO:0000313" key="4">
    <source>
        <dbReference type="EMBL" id="AAR36082.2"/>
    </source>
</evidence>
<accession>Q749N2</accession>
<evidence type="ECO:0000259" key="3">
    <source>
        <dbReference type="Pfam" id="PF13717"/>
    </source>
</evidence>
<dbReference type="STRING" id="243231.GSU2710"/>
<dbReference type="NCBIfam" id="TIGR02098">
    <property type="entry name" value="MJ0042_CXXC"/>
    <property type="match status" value="1"/>
</dbReference>
<dbReference type="Pfam" id="PF11906">
    <property type="entry name" value="DUF3426"/>
    <property type="match status" value="1"/>
</dbReference>
<keyword evidence="2" id="KW-1133">Transmembrane helix</keyword>
<dbReference type="InterPro" id="IPR011723">
    <property type="entry name" value="Znf/thioredoxin_put"/>
</dbReference>
<feature type="compositionally biased region" description="Acidic residues" evidence="1">
    <location>
        <begin position="229"/>
        <end position="250"/>
    </location>
</feature>
<dbReference type="SMR" id="Q749N2"/>
<evidence type="ECO:0000256" key="2">
    <source>
        <dbReference type="SAM" id="Phobius"/>
    </source>
</evidence>
<sequence>MIIQCAQCSSKFRLDDSKVTAAGIKVRCSKCRHIFVIKKEAPAEEPDFDSILQGLDATEGRGASAAAVAASQEPTQESEPAWAPQQAQAPSFAPADSDAEEAADNLAVSSGIPSGPAATDEDFSFDFGGEPTAGSENQAGQSTASEPEVFDFGGFEEESVTEEQSRPAEPEAASAVGGFGDGIAFGEVSPEAFAAATDAGGREEGSTGDFALEFEEGVAKEDASPKIEAEEEAEPFDFGELDLGIDETAPEPEPRDRTQQATVAAVPEQPVTEPAVTTAPLSPLDVPFGEEEAPPLVISSRRKGRSLLPLVAIVVSVLVIVALAGFGFYFFKEGPAAFNKLGIGFVAEWLGFEAREEGGIGLDKVRGGYLANAEAGEVFVIRGEAINNYRKPRASIQVKGALLGSGGQAVVQKIAYCGNSLSDEQIASLPMAKIESAMNNQFGDSLSNLGVQPGKRIPFVIVLANIPREATDFTVEVTGSTVATQ</sequence>
<dbReference type="HOGENOM" id="CLU_024180_0_0_7"/>
<dbReference type="PATRIC" id="fig|243231.5.peg.2739"/>
<keyword evidence="2" id="KW-0472">Membrane</keyword>
<dbReference type="eggNOG" id="ENOG502ZAYQ">
    <property type="taxonomic scope" value="Bacteria"/>
</dbReference>
<organism evidence="4 5">
    <name type="scientific">Geobacter sulfurreducens (strain ATCC 51573 / DSM 12127 / PCA)</name>
    <dbReference type="NCBI Taxonomy" id="243231"/>
    <lineage>
        <taxon>Bacteria</taxon>
        <taxon>Pseudomonadati</taxon>
        <taxon>Thermodesulfobacteriota</taxon>
        <taxon>Desulfuromonadia</taxon>
        <taxon>Geobacterales</taxon>
        <taxon>Geobacteraceae</taxon>
        <taxon>Geobacter</taxon>
    </lineage>
</organism>
<reference evidence="4 5" key="2">
    <citation type="journal article" date="2012" name="BMC Genomics">
        <title>Comparative genomic analysis of Geobacter sulfurreducens KN400, a strain with enhanced capacity for extracellular electron transfer and electricity production.</title>
        <authorList>
            <person name="Butler J.E."/>
            <person name="Young N.D."/>
            <person name="Aklujkar M."/>
            <person name="Lovley D.R."/>
        </authorList>
    </citation>
    <scope>NUCLEOTIDE SEQUENCE [LARGE SCALE GENOMIC DNA]</scope>
    <source>
        <strain evidence="5">ATCC 51573 / DSM 12127 / PCA</strain>
    </source>
</reference>
<dbReference type="EnsemblBacteria" id="AAR36082">
    <property type="protein sequence ID" value="AAR36082"/>
    <property type="gene ID" value="GSU2710"/>
</dbReference>
<evidence type="ECO:0000313" key="5">
    <source>
        <dbReference type="Proteomes" id="UP000000577"/>
    </source>
</evidence>
<dbReference type="AlphaFoldDB" id="Q749N2"/>
<dbReference type="EMBL" id="AE017180">
    <property type="protein sequence ID" value="AAR36082.2"/>
    <property type="molecule type" value="Genomic_DNA"/>
</dbReference>
<protein>
    <recommendedName>
        <fullName evidence="3">Zinc finger/thioredoxin putative domain-containing protein</fullName>
    </recommendedName>
</protein>
<keyword evidence="5" id="KW-1185">Reference proteome</keyword>
<feature type="compositionally biased region" description="Polar residues" evidence="1">
    <location>
        <begin position="134"/>
        <end position="145"/>
    </location>
</feature>
<name>Q749N2_GEOSL</name>
<gene>
    <name evidence="4" type="ordered locus">GSU2710</name>
</gene>
<dbReference type="Proteomes" id="UP000000577">
    <property type="component" value="Chromosome"/>
</dbReference>
<feature type="transmembrane region" description="Helical" evidence="2">
    <location>
        <begin position="307"/>
        <end position="331"/>
    </location>
</feature>
<dbReference type="KEGG" id="gsu:GSU2710"/>
<dbReference type="InterPro" id="IPR021834">
    <property type="entry name" value="DUF3426"/>
</dbReference>
<dbReference type="InParanoid" id="Q749N2"/>
<keyword evidence="2" id="KW-0812">Transmembrane</keyword>
<dbReference type="OrthoDB" id="5506264at2"/>
<proteinExistence type="predicted"/>
<dbReference type="Pfam" id="PF13717">
    <property type="entry name" value="Zn_ribbon_4"/>
    <property type="match status" value="1"/>
</dbReference>
<feature type="domain" description="Zinc finger/thioredoxin putative" evidence="3">
    <location>
        <begin position="1"/>
        <end position="35"/>
    </location>
</feature>
<feature type="region of interest" description="Disordered" evidence="1">
    <location>
        <begin position="63"/>
        <end position="179"/>
    </location>
</feature>